<organism evidence="4 5">
    <name type="scientific">Iphiclides podalirius</name>
    <name type="common">scarce swallowtail</name>
    <dbReference type="NCBI Taxonomy" id="110791"/>
    <lineage>
        <taxon>Eukaryota</taxon>
        <taxon>Metazoa</taxon>
        <taxon>Ecdysozoa</taxon>
        <taxon>Arthropoda</taxon>
        <taxon>Hexapoda</taxon>
        <taxon>Insecta</taxon>
        <taxon>Pterygota</taxon>
        <taxon>Neoptera</taxon>
        <taxon>Endopterygota</taxon>
        <taxon>Lepidoptera</taxon>
        <taxon>Glossata</taxon>
        <taxon>Ditrysia</taxon>
        <taxon>Papilionoidea</taxon>
        <taxon>Papilionidae</taxon>
        <taxon>Papilioninae</taxon>
        <taxon>Iphiclides</taxon>
    </lineage>
</organism>
<feature type="non-terminal residue" evidence="4">
    <location>
        <position position="243"/>
    </location>
</feature>
<name>A0ABN8IDY7_9NEOP</name>
<evidence type="ECO:0000256" key="2">
    <source>
        <dbReference type="SAM" id="Coils"/>
    </source>
</evidence>
<keyword evidence="5" id="KW-1185">Reference proteome</keyword>
<evidence type="ECO:0000256" key="1">
    <source>
        <dbReference type="ARBA" id="ARBA00023054"/>
    </source>
</evidence>
<dbReference type="Pfam" id="PF21773">
    <property type="entry name" value="ODAD1_CC"/>
    <property type="match status" value="1"/>
</dbReference>
<dbReference type="PANTHER" id="PTHR21694:SF18">
    <property type="entry name" value="COILED-COIL DOMAIN-CONTAINING PROTEIN 63"/>
    <property type="match status" value="1"/>
</dbReference>
<feature type="domain" description="ODAD1 central coiled coil region" evidence="3">
    <location>
        <begin position="140"/>
        <end position="224"/>
    </location>
</feature>
<keyword evidence="1 2" id="KW-0175">Coiled coil</keyword>
<evidence type="ECO:0000259" key="3">
    <source>
        <dbReference type="Pfam" id="PF21773"/>
    </source>
</evidence>
<proteinExistence type="predicted"/>
<evidence type="ECO:0000313" key="5">
    <source>
        <dbReference type="Proteomes" id="UP000837857"/>
    </source>
</evidence>
<dbReference type="InterPro" id="IPR049258">
    <property type="entry name" value="ODAD1_CC"/>
</dbReference>
<accession>A0ABN8IDY7</accession>
<sequence length="243" mass="28155">MPTQVEQKTVDPEAELSNVQRMFQKLAPLCSVEKRAGGEPQLAPQEKQLDILTKELRETLLCINLARKGMHALRDSHTKSGTRKSIVEYEAKMSELRDERAQQAELDCLNYLAQKQIVELMKLVPTESEELTMIENANNRLRRMENRLDLATKRFCVVNSNNKSVREEIDRLLVERNDFNIQWNRTIGKLVRGKEYLMDILEIASNAFADRDECCRKLEALKWKGLFQLNRDISVCGATKNFR</sequence>
<protein>
    <recommendedName>
        <fullName evidence="3">ODAD1 central coiled coil region domain-containing protein</fullName>
    </recommendedName>
</protein>
<evidence type="ECO:0000313" key="4">
    <source>
        <dbReference type="EMBL" id="CAH2051716.1"/>
    </source>
</evidence>
<dbReference type="InterPro" id="IPR051876">
    <property type="entry name" value="ODA-DC/CCD"/>
</dbReference>
<feature type="coiled-coil region" evidence="2">
    <location>
        <begin position="79"/>
        <end position="182"/>
    </location>
</feature>
<dbReference type="EMBL" id="OW152832">
    <property type="protein sequence ID" value="CAH2051716.1"/>
    <property type="molecule type" value="Genomic_DNA"/>
</dbReference>
<dbReference type="PANTHER" id="PTHR21694">
    <property type="entry name" value="COILED-COIL DOMAIN-CONTAINING PROTEIN 63"/>
    <property type="match status" value="1"/>
</dbReference>
<dbReference type="Proteomes" id="UP000837857">
    <property type="component" value="Chromosome 20"/>
</dbReference>
<gene>
    <name evidence="4" type="ORF">IPOD504_LOCUS7909</name>
</gene>
<reference evidence="4" key="1">
    <citation type="submission" date="2022-03" db="EMBL/GenBank/DDBJ databases">
        <authorList>
            <person name="Martin H S."/>
        </authorList>
    </citation>
    <scope>NUCLEOTIDE SEQUENCE</scope>
</reference>